<feature type="binding site" evidence="7">
    <location>
        <begin position="216"/>
        <end position="219"/>
    </location>
    <ligand>
        <name>substrate</name>
    </ligand>
</feature>
<dbReference type="CDD" id="cd04702">
    <property type="entry name" value="ASRGL1_like"/>
    <property type="match status" value="1"/>
</dbReference>
<dbReference type="FunFam" id="3.60.20.30:FF:000001">
    <property type="entry name" value="Isoaspartyl peptidase/L-asparaginase"/>
    <property type="match status" value="1"/>
</dbReference>
<feature type="site" description="Cleavage; by autolysis" evidence="8">
    <location>
        <begin position="164"/>
        <end position="165"/>
    </location>
</feature>
<evidence type="ECO:0000256" key="4">
    <source>
        <dbReference type="ARBA" id="ARBA00022813"/>
    </source>
</evidence>
<evidence type="ECO:0000313" key="9">
    <source>
        <dbReference type="EMBL" id="MBZ0158696.1"/>
    </source>
</evidence>
<dbReference type="GO" id="GO:0005737">
    <property type="term" value="C:cytoplasm"/>
    <property type="evidence" value="ECO:0007669"/>
    <property type="project" value="TreeGrafter"/>
</dbReference>
<dbReference type="PANTHER" id="PTHR10188:SF6">
    <property type="entry name" value="N(4)-(BETA-N-ACETYLGLUCOSAMINYL)-L-ASPARAGINASE"/>
    <property type="match status" value="1"/>
</dbReference>
<gene>
    <name evidence="9" type="ORF">K8G79_00865</name>
</gene>
<dbReference type="Gene3D" id="3.60.20.30">
    <property type="entry name" value="(Glycosyl)asparaginase"/>
    <property type="match status" value="1"/>
</dbReference>
<keyword evidence="2" id="KW-0645">Protease</keyword>
<dbReference type="AlphaFoldDB" id="A0AAJ1AGF9"/>
<dbReference type="PANTHER" id="PTHR10188">
    <property type="entry name" value="L-ASPARAGINASE"/>
    <property type="match status" value="1"/>
</dbReference>
<comment type="caution">
    <text evidence="9">The sequence shown here is derived from an EMBL/GenBank/DDBJ whole genome shotgun (WGS) entry which is preliminary data.</text>
</comment>
<keyword evidence="4" id="KW-0068">Autocatalytic cleavage</keyword>
<dbReference type="Pfam" id="PF01112">
    <property type="entry name" value="Asparaginase_2"/>
    <property type="match status" value="1"/>
</dbReference>
<dbReference type="SUPFAM" id="SSF56235">
    <property type="entry name" value="N-terminal nucleophile aminohydrolases (Ntn hydrolases)"/>
    <property type="match status" value="1"/>
</dbReference>
<dbReference type="EMBL" id="JAIOIU010000013">
    <property type="protein sequence ID" value="MBZ0158696.1"/>
    <property type="molecule type" value="Genomic_DNA"/>
</dbReference>
<evidence type="ECO:0000256" key="3">
    <source>
        <dbReference type="ARBA" id="ARBA00022801"/>
    </source>
</evidence>
<evidence type="ECO:0000256" key="6">
    <source>
        <dbReference type="PIRSR" id="PIRSR600246-1"/>
    </source>
</evidence>
<dbReference type="InterPro" id="IPR029055">
    <property type="entry name" value="Ntn_hydrolases_N"/>
</dbReference>
<dbReference type="Proteomes" id="UP001197609">
    <property type="component" value="Unassembled WGS sequence"/>
</dbReference>
<evidence type="ECO:0000256" key="8">
    <source>
        <dbReference type="PIRSR" id="PIRSR600246-3"/>
    </source>
</evidence>
<feature type="binding site" evidence="7">
    <location>
        <begin position="193"/>
        <end position="196"/>
    </location>
    <ligand>
        <name>substrate</name>
    </ligand>
</feature>
<evidence type="ECO:0000256" key="7">
    <source>
        <dbReference type="PIRSR" id="PIRSR600246-2"/>
    </source>
</evidence>
<comment type="catalytic activity">
    <reaction evidence="5">
        <text>L-asparagine + H2O = L-aspartate + NH4(+)</text>
        <dbReference type="Rhea" id="RHEA:21016"/>
        <dbReference type="ChEBI" id="CHEBI:15377"/>
        <dbReference type="ChEBI" id="CHEBI:28938"/>
        <dbReference type="ChEBI" id="CHEBI:29991"/>
        <dbReference type="ChEBI" id="CHEBI:58048"/>
        <dbReference type="EC" id="3.5.1.1"/>
    </reaction>
</comment>
<comment type="catalytic activity">
    <reaction evidence="1">
        <text>Cleavage of a beta-linked Asp residue from the N-terminus of a polypeptide.</text>
        <dbReference type="EC" id="3.4.19.5"/>
    </reaction>
</comment>
<protein>
    <submittedName>
        <fullName evidence="9">Isoaspartyl peptidase/L-asparaginase</fullName>
    </submittedName>
</protein>
<dbReference type="InterPro" id="IPR000246">
    <property type="entry name" value="Peptidase_T2"/>
</dbReference>
<dbReference type="GO" id="GO:0006508">
    <property type="term" value="P:proteolysis"/>
    <property type="evidence" value="ECO:0007669"/>
    <property type="project" value="UniProtKB-KW"/>
</dbReference>
<dbReference type="InterPro" id="IPR033844">
    <property type="entry name" value="ASRGL1_meta"/>
</dbReference>
<feature type="active site" description="Nucleophile" evidence="6">
    <location>
        <position position="165"/>
    </location>
</feature>
<organism evidence="9 10">
    <name type="scientific">Candidatus Methylomirabilis tolerans</name>
    <dbReference type="NCBI Taxonomy" id="3123416"/>
    <lineage>
        <taxon>Bacteria</taxon>
        <taxon>Candidatus Methylomirabilota</taxon>
        <taxon>Candidatus Methylomirabilia</taxon>
        <taxon>Candidatus Methylomirabilales</taxon>
        <taxon>Candidatus Methylomirabilaceae</taxon>
        <taxon>Candidatus Methylomirabilis</taxon>
    </lineage>
</organism>
<evidence type="ECO:0000256" key="1">
    <source>
        <dbReference type="ARBA" id="ARBA00000306"/>
    </source>
</evidence>
<dbReference type="GO" id="GO:0008798">
    <property type="term" value="F:beta-aspartyl-peptidase activity"/>
    <property type="evidence" value="ECO:0007669"/>
    <property type="project" value="UniProtKB-EC"/>
</dbReference>
<keyword evidence="3" id="KW-0378">Hydrolase</keyword>
<accession>A0AAJ1AGF9</accession>
<evidence type="ECO:0000313" key="10">
    <source>
        <dbReference type="Proteomes" id="UP001197609"/>
    </source>
</evidence>
<evidence type="ECO:0000256" key="5">
    <source>
        <dbReference type="ARBA" id="ARBA00049366"/>
    </source>
</evidence>
<evidence type="ECO:0000256" key="2">
    <source>
        <dbReference type="ARBA" id="ARBA00022670"/>
    </source>
</evidence>
<reference evidence="9 10" key="1">
    <citation type="journal article" date="2021" name="bioRxiv">
        <title>Unraveling nitrogen, sulfur and carbon metabolic pathways and microbial community transcriptional responses to substrate deprivation and toxicity stresses in a bioreactor mimicking anoxic brackish coastal sediment conditions.</title>
        <authorList>
            <person name="Martins P.D."/>
            <person name="Echeveste M.J."/>
            <person name="Arshad A."/>
            <person name="Kurth J."/>
            <person name="Ouboter H."/>
            <person name="Jetten M.S.M."/>
            <person name="Welte C.U."/>
        </authorList>
    </citation>
    <scope>NUCLEOTIDE SEQUENCE [LARGE SCALE GENOMIC DNA]</scope>
    <source>
        <strain evidence="9">MAG_38</strain>
    </source>
</reference>
<sequence length="296" mass="30442">MTARSFGPVIVVHGGAGKAATDVVEARRAGVRAAVMNGWQTLTAGGSAVEAVEQAVKMLEDDPAFNAGRGACLNRDGEIELDASIMDGRDLAAGAIGAVKRIANPVTLARAVMEAGGPILLVGEGAQQFAAVVGIQECAAEALVTERQHARWTALRQECAESVGTVGAVALDRAGHLAAATSTGGLPLKAPGRVGDSALIGCGTYADDQLGAAGCTGDGEAIIKLTLAKTALEFLREGEEPMEAARRAVRELTARTGAEVGIILLDRYGRIGVARNTAQMACAWIREGNIDPEIFD</sequence>
<dbReference type="GO" id="GO:0004067">
    <property type="term" value="F:asparaginase activity"/>
    <property type="evidence" value="ECO:0007669"/>
    <property type="project" value="UniProtKB-EC"/>
</dbReference>
<name>A0AAJ1AGF9_9BACT</name>
<proteinExistence type="predicted"/>